<dbReference type="EMBL" id="MCFJ01000003">
    <property type="protein sequence ID" value="ORY68929.1"/>
    <property type="molecule type" value="Genomic_DNA"/>
</dbReference>
<dbReference type="OrthoDB" id="5945798at2759"/>
<dbReference type="PROSITE" id="PS01360">
    <property type="entry name" value="ZF_MYND_1"/>
    <property type="match status" value="1"/>
</dbReference>
<keyword evidence="7" id="KW-1185">Reference proteome</keyword>
<evidence type="ECO:0000259" key="5">
    <source>
        <dbReference type="PROSITE" id="PS50865"/>
    </source>
</evidence>
<dbReference type="PROSITE" id="PS50865">
    <property type="entry name" value="ZF_MYND_2"/>
    <property type="match status" value="1"/>
</dbReference>
<dbReference type="Pfam" id="PF01753">
    <property type="entry name" value="zf-MYND"/>
    <property type="match status" value="1"/>
</dbReference>
<dbReference type="GO" id="GO:0008270">
    <property type="term" value="F:zinc ion binding"/>
    <property type="evidence" value="ECO:0007669"/>
    <property type="project" value="UniProtKB-KW"/>
</dbReference>
<keyword evidence="3" id="KW-0862">Zinc</keyword>
<evidence type="ECO:0000256" key="1">
    <source>
        <dbReference type="ARBA" id="ARBA00022723"/>
    </source>
</evidence>
<dbReference type="GeneID" id="63774302"/>
<keyword evidence="2 4" id="KW-0863">Zinc-finger</keyword>
<feature type="domain" description="MYND-type" evidence="5">
    <location>
        <begin position="147"/>
        <end position="186"/>
    </location>
</feature>
<proteinExistence type="predicted"/>
<evidence type="ECO:0000313" key="6">
    <source>
        <dbReference type="EMBL" id="ORY68929.1"/>
    </source>
</evidence>
<dbReference type="InterPro" id="IPR002893">
    <property type="entry name" value="Znf_MYND"/>
</dbReference>
<gene>
    <name evidence="6" type="ORF">BCR38DRAFT_406807</name>
</gene>
<evidence type="ECO:0000313" key="7">
    <source>
        <dbReference type="Proteomes" id="UP000193689"/>
    </source>
</evidence>
<dbReference type="SUPFAM" id="SSF144232">
    <property type="entry name" value="HIT/MYND zinc finger-like"/>
    <property type="match status" value="1"/>
</dbReference>
<evidence type="ECO:0000256" key="3">
    <source>
        <dbReference type="ARBA" id="ARBA00022833"/>
    </source>
</evidence>
<dbReference type="RefSeq" id="XP_040719216.1">
    <property type="nucleotide sequence ID" value="XM_040858090.1"/>
</dbReference>
<dbReference type="Proteomes" id="UP000193689">
    <property type="component" value="Unassembled WGS sequence"/>
</dbReference>
<accession>A0A1Y2EBH5</accession>
<protein>
    <recommendedName>
        <fullName evidence="5">MYND-type domain-containing protein</fullName>
    </recommendedName>
</protein>
<dbReference type="STRING" id="1141098.A0A1Y2EBH5"/>
<organism evidence="6 7">
    <name type="scientific">Pseudomassariella vexata</name>
    <dbReference type="NCBI Taxonomy" id="1141098"/>
    <lineage>
        <taxon>Eukaryota</taxon>
        <taxon>Fungi</taxon>
        <taxon>Dikarya</taxon>
        <taxon>Ascomycota</taxon>
        <taxon>Pezizomycotina</taxon>
        <taxon>Sordariomycetes</taxon>
        <taxon>Xylariomycetidae</taxon>
        <taxon>Amphisphaeriales</taxon>
        <taxon>Pseudomassariaceae</taxon>
        <taxon>Pseudomassariella</taxon>
    </lineage>
</organism>
<evidence type="ECO:0000256" key="2">
    <source>
        <dbReference type="ARBA" id="ARBA00022771"/>
    </source>
</evidence>
<dbReference type="Gene3D" id="6.10.140.2220">
    <property type="match status" value="1"/>
</dbReference>
<dbReference type="AlphaFoldDB" id="A0A1Y2EBH5"/>
<name>A0A1Y2EBH5_9PEZI</name>
<sequence length="201" mass="21645">MPPAINLHDPSVFPSFYSLPEALETSASASPNLDDHVAAANKGWYMVAQVKENMTITKPTLIVTDRTGMDFAVIFEDTSMNLKGMGLKKGMTIVVPRGLRTVTGEGRKAIMRVERGAGGGVKAIPGSLELVMAVGEGMADESFGTKCWGCKEEKEALKKCTGCDTVVYCSKECQVRSWEAGHKKGCRVVKAVKEVWPAICA</sequence>
<keyword evidence="1" id="KW-0479">Metal-binding</keyword>
<comment type="caution">
    <text evidence="6">The sequence shown here is derived from an EMBL/GenBank/DDBJ whole genome shotgun (WGS) entry which is preliminary data.</text>
</comment>
<dbReference type="InParanoid" id="A0A1Y2EBH5"/>
<reference evidence="6 7" key="1">
    <citation type="submission" date="2016-07" db="EMBL/GenBank/DDBJ databases">
        <title>Pervasive Adenine N6-methylation of Active Genes in Fungi.</title>
        <authorList>
            <consortium name="DOE Joint Genome Institute"/>
            <person name="Mondo S.J."/>
            <person name="Dannebaum R.O."/>
            <person name="Kuo R.C."/>
            <person name="Labutti K."/>
            <person name="Haridas S."/>
            <person name="Kuo A."/>
            <person name="Salamov A."/>
            <person name="Ahrendt S.R."/>
            <person name="Lipzen A."/>
            <person name="Sullivan W."/>
            <person name="Andreopoulos W.B."/>
            <person name="Clum A."/>
            <person name="Lindquist E."/>
            <person name="Daum C."/>
            <person name="Ramamoorthy G.K."/>
            <person name="Gryganskyi A."/>
            <person name="Culley D."/>
            <person name="Magnuson J.K."/>
            <person name="James T.Y."/>
            <person name="O'Malley M.A."/>
            <person name="Stajich J.E."/>
            <person name="Spatafora J.W."/>
            <person name="Visel A."/>
            <person name="Grigoriev I.V."/>
        </authorList>
    </citation>
    <scope>NUCLEOTIDE SEQUENCE [LARGE SCALE GENOMIC DNA]</scope>
    <source>
        <strain evidence="6 7">CBS 129021</strain>
    </source>
</reference>
<evidence type="ECO:0000256" key="4">
    <source>
        <dbReference type="PROSITE-ProRule" id="PRU00134"/>
    </source>
</evidence>